<name>A0A918ATW8_9PSEU</name>
<organism evidence="2 3">
    <name type="scientific">Saccharothrix coeruleofusca</name>
    <dbReference type="NCBI Taxonomy" id="33919"/>
    <lineage>
        <taxon>Bacteria</taxon>
        <taxon>Bacillati</taxon>
        <taxon>Actinomycetota</taxon>
        <taxon>Actinomycetes</taxon>
        <taxon>Pseudonocardiales</taxon>
        <taxon>Pseudonocardiaceae</taxon>
        <taxon>Saccharothrix</taxon>
    </lineage>
</organism>
<keyword evidence="1" id="KW-0812">Transmembrane</keyword>
<sequence>MDAGADTPTRTDERLGAAVTAAESVVVKLVALPFAAAVGAQACVARAVHAERSTARPAKAAHPVPAPLTPEGVVATAAAVVEGVCLAIGGGAALLYVVARGAHARVRQHRWTEVEPQWRRTT</sequence>
<dbReference type="Proteomes" id="UP000639606">
    <property type="component" value="Unassembled WGS sequence"/>
</dbReference>
<proteinExistence type="predicted"/>
<keyword evidence="1" id="KW-0472">Membrane</keyword>
<comment type="caution">
    <text evidence="2">The sequence shown here is derived from an EMBL/GenBank/DDBJ whole genome shotgun (WGS) entry which is preliminary data.</text>
</comment>
<dbReference type="EMBL" id="BMRG01000015">
    <property type="protein sequence ID" value="GGP75739.1"/>
    <property type="molecule type" value="Genomic_DNA"/>
</dbReference>
<keyword evidence="1" id="KW-1133">Transmembrane helix</keyword>
<reference evidence="2" key="1">
    <citation type="journal article" date="2014" name="Int. J. Syst. Evol. Microbiol.">
        <title>Complete genome sequence of Corynebacterium casei LMG S-19264T (=DSM 44701T), isolated from a smear-ripened cheese.</title>
        <authorList>
            <consortium name="US DOE Joint Genome Institute (JGI-PGF)"/>
            <person name="Walter F."/>
            <person name="Albersmeier A."/>
            <person name="Kalinowski J."/>
            <person name="Ruckert C."/>
        </authorList>
    </citation>
    <scope>NUCLEOTIDE SEQUENCE</scope>
    <source>
        <strain evidence="2">JCM 3313</strain>
    </source>
</reference>
<gene>
    <name evidence="2" type="ORF">GCM10010185_56890</name>
</gene>
<dbReference type="AlphaFoldDB" id="A0A918ATW8"/>
<evidence type="ECO:0000256" key="1">
    <source>
        <dbReference type="SAM" id="Phobius"/>
    </source>
</evidence>
<evidence type="ECO:0000313" key="3">
    <source>
        <dbReference type="Proteomes" id="UP000639606"/>
    </source>
</evidence>
<protein>
    <submittedName>
        <fullName evidence="2">Uncharacterized protein</fullName>
    </submittedName>
</protein>
<feature type="transmembrane region" description="Helical" evidence="1">
    <location>
        <begin position="73"/>
        <end position="99"/>
    </location>
</feature>
<accession>A0A918ATW8</accession>
<keyword evidence="3" id="KW-1185">Reference proteome</keyword>
<dbReference type="RefSeq" id="WP_189226385.1">
    <property type="nucleotide sequence ID" value="NZ_BMRG01000015.1"/>
</dbReference>
<reference evidence="2" key="2">
    <citation type="submission" date="2020-09" db="EMBL/GenBank/DDBJ databases">
        <authorList>
            <person name="Sun Q."/>
            <person name="Ohkuma M."/>
        </authorList>
    </citation>
    <scope>NUCLEOTIDE SEQUENCE</scope>
    <source>
        <strain evidence="2">JCM 3313</strain>
    </source>
</reference>
<evidence type="ECO:0000313" key="2">
    <source>
        <dbReference type="EMBL" id="GGP75739.1"/>
    </source>
</evidence>